<feature type="domain" description="PpiC" evidence="2">
    <location>
        <begin position="226"/>
        <end position="326"/>
    </location>
</feature>
<keyword evidence="4" id="KW-1185">Reference proteome</keyword>
<gene>
    <name evidence="3" type="ORF">PK35_07145</name>
</gene>
<comment type="caution">
    <text evidence="3">The sequence shown here is derived from an EMBL/GenBank/DDBJ whole genome shotgun (WGS) entry which is preliminary data.</text>
</comment>
<keyword evidence="1" id="KW-0697">Rotamase</keyword>
<evidence type="ECO:0000313" key="4">
    <source>
        <dbReference type="Proteomes" id="UP000032361"/>
    </source>
</evidence>
<evidence type="ECO:0000259" key="2">
    <source>
        <dbReference type="PROSITE" id="PS50198"/>
    </source>
</evidence>
<dbReference type="InterPro" id="IPR046357">
    <property type="entry name" value="PPIase_dom_sf"/>
</dbReference>
<protein>
    <submittedName>
        <fullName evidence="3">Peptidylprolyl isomerase</fullName>
    </submittedName>
</protein>
<dbReference type="InterPro" id="IPR000297">
    <property type="entry name" value="PPIase_PpiC"/>
</dbReference>
<evidence type="ECO:0000313" key="3">
    <source>
        <dbReference type="EMBL" id="KJD33602.1"/>
    </source>
</evidence>
<dbReference type="Gene3D" id="3.10.50.40">
    <property type="match status" value="3"/>
</dbReference>
<evidence type="ECO:0000256" key="1">
    <source>
        <dbReference type="PROSITE-ProRule" id="PRU00278"/>
    </source>
</evidence>
<dbReference type="OrthoDB" id="14196at2"/>
<dbReference type="SUPFAM" id="SSF54534">
    <property type="entry name" value="FKBP-like"/>
    <property type="match status" value="2"/>
</dbReference>
<accession>A0A0D7W6Z2</accession>
<dbReference type="GO" id="GO:0003755">
    <property type="term" value="F:peptidyl-prolyl cis-trans isomerase activity"/>
    <property type="evidence" value="ECO:0007669"/>
    <property type="project" value="UniProtKB-KW"/>
</dbReference>
<dbReference type="InterPro" id="IPR050245">
    <property type="entry name" value="PrsA_foldase"/>
</dbReference>
<organism evidence="3 4">
    <name type="scientific">Neotamlana nanhaiensis</name>
    <dbReference type="NCBI Taxonomy" id="1382798"/>
    <lineage>
        <taxon>Bacteria</taxon>
        <taxon>Pseudomonadati</taxon>
        <taxon>Bacteroidota</taxon>
        <taxon>Flavobacteriia</taxon>
        <taxon>Flavobacteriales</taxon>
        <taxon>Flavobacteriaceae</taxon>
        <taxon>Neotamlana</taxon>
    </lineage>
</organism>
<dbReference type="PANTHER" id="PTHR47245:SF2">
    <property type="entry name" value="PEPTIDYL-PROLYL CIS-TRANS ISOMERASE HP_0175-RELATED"/>
    <property type="match status" value="1"/>
</dbReference>
<sequence>MRVSGFLTLLLTVFCIKLNAQTQQNEILFTVDETPVYTSEFLRVYNKNLDLVQDESQKDVDAYLKLFVNYKLKLKEAYALGYDKGASYLRELSNYKKQLAKSFMKDTKVTDALVEEAYERISYDINANHILVKLAETASPQDTLAAYKKIETLRDRALKEGFEKVRQEVHNGQTIYGEKLGYFSGFKMVYNFETAAFNTPVGNISKPFRTRFGYHIVNVLDKRPSRGERTVAHIMLVNKSNSTESPEAKIQDIYQKLNQGENFEALAKQFSDDKSTASNGGKLAPIVGGQLRSQEFEDVAFSLENVGDYSKPFQSAYGWHIVKLYNKKPIPDFESIKPELINKVERDDRSKLIDEALTSKLKDHYNITTSPDLSYFESILTNDYFNRTWALPEDFQVGNPLVKIGKRQFSYKHFGDYLVRAQRALTPKTSLKALVASKYDSFLNENLVRYHENNLEDENEEFANIVTEYRDGLLLFDLMEKNIWNAASKDTLEVKAFYENHKTNYISEEKIDAVVASSSNKKALKKVANWFKKGYDIEKIKPLVNTEDNIVVLFSSGILDKNHQTLPENLVFQKGISKILKHNDAYVVVKTNDILPKKQQTFTEAKGAVINDYQQEKETNWVNSLHEKYQVKINEEVLEKVKNQIKNN</sequence>
<dbReference type="PATRIC" id="fig|1382798.3.peg.2753"/>
<dbReference type="STRING" id="1382798.PK35_07145"/>
<reference evidence="3 4" key="1">
    <citation type="journal article" date="2015" name="Antonie Van Leeuwenhoek">
        <title>Tamlana nanhaiensis sp. nov., isolated from surface seawater collected from the South China Sea.</title>
        <authorList>
            <person name="Liu X."/>
            <person name="Lai Q."/>
            <person name="Du Y."/>
            <person name="Li G."/>
            <person name="Sun F."/>
            <person name="Shao Z."/>
        </authorList>
    </citation>
    <scope>NUCLEOTIDE SEQUENCE [LARGE SCALE GENOMIC DNA]</scope>
    <source>
        <strain evidence="3 4">FHC16</strain>
    </source>
</reference>
<feature type="domain" description="PpiC" evidence="2">
    <location>
        <begin position="122"/>
        <end position="221"/>
    </location>
</feature>
<dbReference type="PROSITE" id="PS50198">
    <property type="entry name" value="PPIC_PPIASE_2"/>
    <property type="match status" value="2"/>
</dbReference>
<dbReference type="RefSeq" id="WP_044625994.1">
    <property type="nucleotide sequence ID" value="NZ_JTDV01000003.1"/>
</dbReference>
<keyword evidence="1 3" id="KW-0413">Isomerase</keyword>
<proteinExistence type="predicted"/>
<dbReference type="Pfam" id="PF00639">
    <property type="entry name" value="Rotamase"/>
    <property type="match status" value="2"/>
</dbReference>
<dbReference type="PANTHER" id="PTHR47245">
    <property type="entry name" value="PEPTIDYLPROLYL ISOMERASE"/>
    <property type="match status" value="1"/>
</dbReference>
<name>A0A0D7W6Z2_9FLAO</name>
<dbReference type="Gene3D" id="1.10.4030.10">
    <property type="entry name" value="Porin chaperone SurA, peptide-binding domain"/>
    <property type="match status" value="1"/>
</dbReference>
<dbReference type="AlphaFoldDB" id="A0A0D7W6Z2"/>
<dbReference type="EMBL" id="JTDV01000003">
    <property type="protein sequence ID" value="KJD33602.1"/>
    <property type="molecule type" value="Genomic_DNA"/>
</dbReference>
<dbReference type="Proteomes" id="UP000032361">
    <property type="component" value="Unassembled WGS sequence"/>
</dbReference>